<name>A0A0E0K5S0_ORYPU</name>
<evidence type="ECO:0000256" key="1">
    <source>
        <dbReference type="SAM" id="MobiDB-lite"/>
    </source>
</evidence>
<sequence>MAPNDAGCVAKEAPGTGADRAREGEPAADDGRRGPPMLRLYALQLMLLGATAIIGAYAAPVSLPRLFLALVIWLVGCLSLFWTGLSA</sequence>
<dbReference type="EnsemblPlants" id="OPUNC02G31570.1">
    <property type="protein sequence ID" value="OPUNC02G31570.1"/>
    <property type="gene ID" value="OPUNC02G31570"/>
</dbReference>
<feature type="region of interest" description="Disordered" evidence="1">
    <location>
        <begin position="1"/>
        <end position="34"/>
    </location>
</feature>
<dbReference type="Proteomes" id="UP000026962">
    <property type="component" value="Chromosome 2"/>
</dbReference>
<feature type="transmembrane region" description="Helical" evidence="2">
    <location>
        <begin position="40"/>
        <end position="60"/>
    </location>
</feature>
<dbReference type="Gramene" id="OPUNC02G31570.1">
    <property type="protein sequence ID" value="OPUNC02G31570.1"/>
    <property type="gene ID" value="OPUNC02G31570"/>
</dbReference>
<dbReference type="eggNOG" id="ENOG502R4NE">
    <property type="taxonomic scope" value="Eukaryota"/>
</dbReference>
<evidence type="ECO:0000313" key="3">
    <source>
        <dbReference type="EnsemblPlants" id="OPUNC02G31570.1"/>
    </source>
</evidence>
<feature type="compositionally biased region" description="Basic and acidic residues" evidence="1">
    <location>
        <begin position="19"/>
        <end position="33"/>
    </location>
</feature>
<dbReference type="HOGENOM" id="CLU_178812_0_0_1"/>
<organism evidence="3">
    <name type="scientific">Oryza punctata</name>
    <name type="common">Red rice</name>
    <dbReference type="NCBI Taxonomy" id="4537"/>
    <lineage>
        <taxon>Eukaryota</taxon>
        <taxon>Viridiplantae</taxon>
        <taxon>Streptophyta</taxon>
        <taxon>Embryophyta</taxon>
        <taxon>Tracheophyta</taxon>
        <taxon>Spermatophyta</taxon>
        <taxon>Magnoliopsida</taxon>
        <taxon>Liliopsida</taxon>
        <taxon>Poales</taxon>
        <taxon>Poaceae</taxon>
        <taxon>BOP clade</taxon>
        <taxon>Oryzoideae</taxon>
        <taxon>Oryzeae</taxon>
        <taxon>Oryzinae</taxon>
        <taxon>Oryza</taxon>
    </lineage>
</organism>
<evidence type="ECO:0000313" key="4">
    <source>
        <dbReference type="Proteomes" id="UP000026962"/>
    </source>
</evidence>
<keyword evidence="2" id="KW-0812">Transmembrane</keyword>
<keyword evidence="4" id="KW-1185">Reference proteome</keyword>
<accession>A0A0E0K5S0</accession>
<keyword evidence="2" id="KW-0472">Membrane</keyword>
<protein>
    <submittedName>
        <fullName evidence="3">Uncharacterized protein</fullName>
    </submittedName>
</protein>
<reference evidence="3" key="2">
    <citation type="submission" date="2018-05" db="EMBL/GenBank/DDBJ databases">
        <title>OpunRS2 (Oryza punctata Reference Sequence Version 2).</title>
        <authorList>
            <person name="Zhang J."/>
            <person name="Kudrna D."/>
            <person name="Lee S."/>
            <person name="Talag J."/>
            <person name="Welchert J."/>
            <person name="Wing R.A."/>
        </authorList>
    </citation>
    <scope>NUCLEOTIDE SEQUENCE [LARGE SCALE GENOMIC DNA]</scope>
</reference>
<feature type="transmembrane region" description="Helical" evidence="2">
    <location>
        <begin position="66"/>
        <end position="85"/>
    </location>
</feature>
<proteinExistence type="predicted"/>
<dbReference type="OMA" id="PRLYAFQ"/>
<evidence type="ECO:0000256" key="2">
    <source>
        <dbReference type="SAM" id="Phobius"/>
    </source>
</evidence>
<reference evidence="3" key="1">
    <citation type="submission" date="2015-04" db="UniProtKB">
        <authorList>
            <consortium name="EnsemblPlants"/>
        </authorList>
    </citation>
    <scope>IDENTIFICATION</scope>
</reference>
<keyword evidence="2" id="KW-1133">Transmembrane helix</keyword>
<dbReference type="AlphaFoldDB" id="A0A0E0K5S0"/>